<organism evidence="2 3">
    <name type="scientific">Halobacillus litoralis</name>
    <dbReference type="NCBI Taxonomy" id="45668"/>
    <lineage>
        <taxon>Bacteria</taxon>
        <taxon>Bacillati</taxon>
        <taxon>Bacillota</taxon>
        <taxon>Bacilli</taxon>
        <taxon>Bacillales</taxon>
        <taxon>Bacillaceae</taxon>
        <taxon>Halobacillus</taxon>
    </lineage>
</organism>
<feature type="transmembrane region" description="Helical" evidence="1">
    <location>
        <begin position="20"/>
        <end position="45"/>
    </location>
</feature>
<reference evidence="2 3" key="1">
    <citation type="submission" date="2019-11" db="EMBL/GenBank/DDBJ databases">
        <title>Genome sequences of 17 halophilic strains isolated from different environments.</title>
        <authorList>
            <person name="Furrow R.E."/>
        </authorList>
    </citation>
    <scope>NUCLEOTIDE SEQUENCE [LARGE SCALE GENOMIC DNA]</scope>
    <source>
        <strain evidence="2 3">22511_23_Filter</strain>
    </source>
</reference>
<dbReference type="AlphaFoldDB" id="A0A845DYY1"/>
<feature type="transmembrane region" description="Helical" evidence="1">
    <location>
        <begin position="57"/>
        <end position="79"/>
    </location>
</feature>
<evidence type="ECO:0000256" key="1">
    <source>
        <dbReference type="SAM" id="Phobius"/>
    </source>
</evidence>
<dbReference type="InterPro" id="IPR010380">
    <property type="entry name" value="DUF975"/>
</dbReference>
<evidence type="ECO:0000313" key="3">
    <source>
        <dbReference type="Proteomes" id="UP000460949"/>
    </source>
</evidence>
<keyword evidence="1" id="KW-0472">Membrane</keyword>
<dbReference type="Proteomes" id="UP000460949">
    <property type="component" value="Unassembled WGS sequence"/>
</dbReference>
<dbReference type="EMBL" id="WMET01000001">
    <property type="protein sequence ID" value="MYL18664.1"/>
    <property type="molecule type" value="Genomic_DNA"/>
</dbReference>
<dbReference type="RefSeq" id="WP_160835116.1">
    <property type="nucleotide sequence ID" value="NZ_WMET01000001.1"/>
</dbReference>
<dbReference type="PANTHER" id="PTHR40076">
    <property type="entry name" value="MEMBRANE PROTEIN-RELATED"/>
    <property type="match status" value="1"/>
</dbReference>
<feature type="transmembrane region" description="Helical" evidence="1">
    <location>
        <begin position="109"/>
        <end position="130"/>
    </location>
</feature>
<comment type="caution">
    <text evidence="2">The sequence shown here is derived from an EMBL/GenBank/DDBJ whole genome shotgun (WGS) entry which is preliminary data.</text>
</comment>
<proteinExistence type="predicted"/>
<sequence>MLGSSIKDGFRILDGNWLRIIGVVFLCYMIKIIAGTLPVQGTVIINFDPLAVLNSETLVSLVLASVLNSFLFFIMVDYITNTSYTMRRRFAKACAFPFKNWQLLYKGTVVFFLFNLLLTIIGMMTIYAALGGLASIAGGSLTVLGLYGVLLLLFTGVVWLFLSISQVAYILYDDPAAGILSGLKQSITMMKGSRWPLLGLFLLMMVATMLGALLIGIGAFVSIAIFEVVRLAFYKELLQKRRRDEWHAKVNG</sequence>
<protein>
    <submittedName>
        <fullName evidence="2">DUF975 family protein</fullName>
    </submittedName>
</protein>
<keyword evidence="1" id="KW-0812">Transmembrane</keyword>
<name>A0A845DYY1_9BACI</name>
<accession>A0A845DYY1</accession>
<feature type="transmembrane region" description="Helical" evidence="1">
    <location>
        <begin position="136"/>
        <end position="162"/>
    </location>
</feature>
<keyword evidence="1" id="KW-1133">Transmembrane helix</keyword>
<evidence type="ECO:0000313" key="2">
    <source>
        <dbReference type="EMBL" id="MYL18664.1"/>
    </source>
</evidence>
<feature type="transmembrane region" description="Helical" evidence="1">
    <location>
        <begin position="197"/>
        <end position="226"/>
    </location>
</feature>
<gene>
    <name evidence="2" type="ORF">GLW04_02115</name>
</gene>
<dbReference type="PANTHER" id="PTHR40076:SF1">
    <property type="entry name" value="MEMBRANE PROTEIN"/>
    <property type="match status" value="1"/>
</dbReference>